<evidence type="ECO:0000256" key="1">
    <source>
        <dbReference type="SAM" id="MobiDB-lite"/>
    </source>
</evidence>
<sequence length="267" mass="28687">MASNDNGNSNITATRESRRRKILERGADRLALITGRTQTLPSESDDKPDAVSSQPLDSRRQNQDPASDLSHQVNASSDGEDHGGSGYVFPRNDPTIAVRELSTETSRAPAVNEESPLVSSADQMSTVQNIELRMRTNRFVTPSQISSAITASESLRLFCSGAIALLVVLSSLGFPILGSSIISFRPLYLVLLTNLTLVFAYLLIGNQRGFERTVGGEISTPSTSQDWIEQAGKALEIGLVMQKAIDAVLMDCSVYAIIIIAGSSLAT</sequence>
<feature type="transmembrane region" description="Helical" evidence="2">
    <location>
        <begin position="157"/>
        <end position="181"/>
    </location>
</feature>
<name>B9RS72_RICCO</name>
<evidence type="ECO:0000313" key="4">
    <source>
        <dbReference type="Proteomes" id="UP000008311"/>
    </source>
</evidence>
<feature type="region of interest" description="Disordered" evidence="1">
    <location>
        <begin position="1"/>
        <end position="122"/>
    </location>
</feature>
<keyword evidence="2" id="KW-1133">Transmembrane helix</keyword>
<keyword evidence="2" id="KW-0812">Transmembrane</keyword>
<keyword evidence="2" id="KW-0472">Membrane</keyword>
<dbReference type="InParanoid" id="B9RS72"/>
<proteinExistence type="predicted"/>
<accession>B9RS72</accession>
<dbReference type="PANTHER" id="PTHR35469:SF4">
    <property type="entry name" value="TRANSMEMBRANE PROTEIN"/>
    <property type="match status" value="1"/>
</dbReference>
<dbReference type="eggNOG" id="ENOG502RZXQ">
    <property type="taxonomic scope" value="Eukaryota"/>
</dbReference>
<dbReference type="AlphaFoldDB" id="B9RS72"/>
<dbReference type="Proteomes" id="UP000008311">
    <property type="component" value="Unassembled WGS sequence"/>
</dbReference>
<organism evidence="3 4">
    <name type="scientific">Ricinus communis</name>
    <name type="common">Castor bean</name>
    <dbReference type="NCBI Taxonomy" id="3988"/>
    <lineage>
        <taxon>Eukaryota</taxon>
        <taxon>Viridiplantae</taxon>
        <taxon>Streptophyta</taxon>
        <taxon>Embryophyta</taxon>
        <taxon>Tracheophyta</taxon>
        <taxon>Spermatophyta</taxon>
        <taxon>Magnoliopsida</taxon>
        <taxon>eudicotyledons</taxon>
        <taxon>Gunneridae</taxon>
        <taxon>Pentapetalae</taxon>
        <taxon>rosids</taxon>
        <taxon>fabids</taxon>
        <taxon>Malpighiales</taxon>
        <taxon>Euphorbiaceae</taxon>
        <taxon>Acalyphoideae</taxon>
        <taxon>Acalypheae</taxon>
        <taxon>Ricinus</taxon>
    </lineage>
</organism>
<dbReference type="STRING" id="3988.B9RS72"/>
<feature type="compositionally biased region" description="Polar residues" evidence="1">
    <location>
        <begin position="63"/>
        <end position="77"/>
    </location>
</feature>
<evidence type="ECO:0000256" key="2">
    <source>
        <dbReference type="SAM" id="Phobius"/>
    </source>
</evidence>
<dbReference type="FunCoup" id="B9RS72">
    <property type="interactions" value="1498"/>
</dbReference>
<feature type="compositionally biased region" description="Polar residues" evidence="1">
    <location>
        <begin position="1"/>
        <end position="14"/>
    </location>
</feature>
<reference evidence="4" key="1">
    <citation type="journal article" date="2010" name="Nat. Biotechnol.">
        <title>Draft genome sequence of the oilseed species Ricinus communis.</title>
        <authorList>
            <person name="Chan A.P."/>
            <person name="Crabtree J."/>
            <person name="Zhao Q."/>
            <person name="Lorenzi H."/>
            <person name="Orvis J."/>
            <person name="Puiu D."/>
            <person name="Melake-Berhan A."/>
            <person name="Jones K.M."/>
            <person name="Redman J."/>
            <person name="Chen G."/>
            <person name="Cahoon E.B."/>
            <person name="Gedil M."/>
            <person name="Stanke M."/>
            <person name="Haas B.J."/>
            <person name="Wortman J.R."/>
            <person name="Fraser-Liggett C.M."/>
            <person name="Ravel J."/>
            <person name="Rabinowicz P.D."/>
        </authorList>
    </citation>
    <scope>NUCLEOTIDE SEQUENCE [LARGE SCALE GENOMIC DNA]</scope>
    <source>
        <strain evidence="4">cv. Hale</strain>
    </source>
</reference>
<feature type="transmembrane region" description="Helical" evidence="2">
    <location>
        <begin position="187"/>
        <end position="204"/>
    </location>
</feature>
<dbReference type="OrthoDB" id="1922492at2759"/>
<dbReference type="KEGG" id="rcu:8271231"/>
<keyword evidence="4" id="KW-1185">Reference proteome</keyword>
<evidence type="ECO:0000313" key="3">
    <source>
        <dbReference type="EMBL" id="EEF45932.1"/>
    </source>
</evidence>
<protein>
    <submittedName>
        <fullName evidence="3">Uncharacterized protein</fullName>
    </submittedName>
</protein>
<gene>
    <name evidence="3" type="ORF">RCOM_0803450</name>
</gene>
<dbReference type="EMBL" id="EQ973807">
    <property type="protein sequence ID" value="EEF45932.1"/>
    <property type="molecule type" value="Genomic_DNA"/>
</dbReference>
<dbReference type="PANTHER" id="PTHR35469">
    <property type="entry name" value="TRANSMEMBRANE PROTEIN"/>
    <property type="match status" value="1"/>
</dbReference>